<accession>A0A176WAQ0</accession>
<proteinExistence type="predicted"/>
<comment type="caution">
    <text evidence="2">The sequence shown here is derived from an EMBL/GenBank/DDBJ whole genome shotgun (WGS) entry which is preliminary data.</text>
</comment>
<feature type="compositionally biased region" description="Basic and acidic residues" evidence="1">
    <location>
        <begin position="119"/>
        <end position="129"/>
    </location>
</feature>
<feature type="region of interest" description="Disordered" evidence="1">
    <location>
        <begin position="104"/>
        <end position="129"/>
    </location>
</feature>
<dbReference type="Proteomes" id="UP000077202">
    <property type="component" value="Unassembled WGS sequence"/>
</dbReference>
<sequence length="129" mass="14346">MVSCAKRFPKPYAVRDAVPGMRIRGCRAAQVPERQKVEKPAAELEKLQKRTHTVTVLSDSERDEAEAICSPDKELQAELSDVREAASAGRFEDKVDALLNGREIAEVEPDMPDLPLQSVKEDTEDVRGE</sequence>
<gene>
    <name evidence="2" type="ORF">AXG93_4908s1110</name>
</gene>
<evidence type="ECO:0000256" key="1">
    <source>
        <dbReference type="SAM" id="MobiDB-lite"/>
    </source>
</evidence>
<name>A0A176WAQ0_MARPO</name>
<evidence type="ECO:0000313" key="3">
    <source>
        <dbReference type="Proteomes" id="UP000077202"/>
    </source>
</evidence>
<dbReference type="EMBL" id="LVLJ01001369">
    <property type="protein sequence ID" value="OAE30044.1"/>
    <property type="molecule type" value="Genomic_DNA"/>
</dbReference>
<evidence type="ECO:0000313" key="2">
    <source>
        <dbReference type="EMBL" id="OAE30044.1"/>
    </source>
</evidence>
<keyword evidence="3" id="KW-1185">Reference proteome</keyword>
<organism evidence="2 3">
    <name type="scientific">Marchantia polymorpha subsp. ruderalis</name>
    <dbReference type="NCBI Taxonomy" id="1480154"/>
    <lineage>
        <taxon>Eukaryota</taxon>
        <taxon>Viridiplantae</taxon>
        <taxon>Streptophyta</taxon>
        <taxon>Embryophyta</taxon>
        <taxon>Marchantiophyta</taxon>
        <taxon>Marchantiopsida</taxon>
        <taxon>Marchantiidae</taxon>
        <taxon>Marchantiales</taxon>
        <taxon>Marchantiaceae</taxon>
        <taxon>Marchantia</taxon>
    </lineage>
</organism>
<protein>
    <submittedName>
        <fullName evidence="2">Uncharacterized protein</fullName>
    </submittedName>
</protein>
<reference evidence="2" key="1">
    <citation type="submission" date="2016-03" db="EMBL/GenBank/DDBJ databases">
        <title>Mechanisms controlling the formation of the plant cell surface in tip-growing cells are functionally conserved among land plants.</title>
        <authorList>
            <person name="Honkanen S."/>
            <person name="Jones V.A."/>
            <person name="Morieri G."/>
            <person name="Champion C."/>
            <person name="Hetherington A.J."/>
            <person name="Kelly S."/>
            <person name="Saint-Marcoux D."/>
            <person name="Proust H."/>
            <person name="Prescott H."/>
            <person name="Dolan L."/>
        </authorList>
    </citation>
    <scope>NUCLEOTIDE SEQUENCE [LARGE SCALE GENOMIC DNA]</scope>
    <source>
        <tissue evidence="2">Whole gametophyte</tissue>
    </source>
</reference>
<dbReference type="AlphaFoldDB" id="A0A176WAQ0"/>